<keyword evidence="3" id="KW-0418">Kinase</keyword>
<reference evidence="3 4" key="1">
    <citation type="submission" date="2018-12" db="EMBL/GenBank/DDBJ databases">
        <title>Draft genome sequence of Embleya hyalina NBRC 13850T.</title>
        <authorList>
            <person name="Komaki H."/>
            <person name="Hosoyama A."/>
            <person name="Kimura A."/>
            <person name="Ichikawa N."/>
            <person name="Tamura T."/>
        </authorList>
    </citation>
    <scope>NUCLEOTIDE SEQUENCE [LARGE SCALE GENOMIC DNA]</scope>
    <source>
        <strain evidence="3 4">NBRC 13850</strain>
    </source>
</reference>
<feature type="region of interest" description="Disordered" evidence="1">
    <location>
        <begin position="26"/>
        <end position="64"/>
    </location>
</feature>
<accession>A0A401YT69</accession>
<protein>
    <submittedName>
        <fullName evidence="3">Protein kinase</fullName>
    </submittedName>
</protein>
<evidence type="ECO:0000256" key="1">
    <source>
        <dbReference type="SAM" id="MobiDB-lite"/>
    </source>
</evidence>
<feature type="chain" id="PRO_5038686952" evidence="2">
    <location>
        <begin position="23"/>
        <end position="389"/>
    </location>
</feature>
<dbReference type="SUPFAM" id="SSF82171">
    <property type="entry name" value="DPP6 N-terminal domain-like"/>
    <property type="match status" value="1"/>
</dbReference>
<dbReference type="GO" id="GO:0016301">
    <property type="term" value="F:kinase activity"/>
    <property type="evidence" value="ECO:0007669"/>
    <property type="project" value="UniProtKB-KW"/>
</dbReference>
<dbReference type="PANTHER" id="PTHR19879:SF9">
    <property type="entry name" value="TRANSCRIPTION INITIATION FACTOR TFIID SUBUNIT 5"/>
    <property type="match status" value="1"/>
</dbReference>
<organism evidence="3 4">
    <name type="scientific">Embleya hyalina</name>
    <dbReference type="NCBI Taxonomy" id="516124"/>
    <lineage>
        <taxon>Bacteria</taxon>
        <taxon>Bacillati</taxon>
        <taxon>Actinomycetota</taxon>
        <taxon>Actinomycetes</taxon>
        <taxon>Kitasatosporales</taxon>
        <taxon>Streptomycetaceae</taxon>
        <taxon>Embleya</taxon>
    </lineage>
</organism>
<sequence length="389" mass="38754">MRRLRVSFVAAGLAVIVCGCSGGGGGSAARTPSDRAPASADQAPGGTGTDGRDPGLASTPALPSIGRLVRTFTDESGARLDGPLAFSPDGGHLAGPGQSADAFVWDNASGAATKLTDPIFPGRPVSSLSYTRDGRELVTTGYQDRAWDPATGALIANGFPSLTAAQNVGGNPDRGLGFGRDGTTFYVYTGVSAPTVAVGTYTLSGTALAPGASHHLASALDTAAYPPVVSPDGLSVIGAAATAPAHAPWLIDLASGTATPVALRPTDASPGADTTAVGYSPDGKLLAVARLQSDGEAVTLYDTTTWTRTVSFRGNAFAFSPDGKTLAVGSNDTGPGVQLYTVADGKGIGTLSTTSELAHSPGALAFGPDGGELAAAEGTAGIELWNVRP</sequence>
<dbReference type="PROSITE" id="PS51257">
    <property type="entry name" value="PROKAR_LIPOPROTEIN"/>
    <property type="match status" value="1"/>
</dbReference>
<comment type="caution">
    <text evidence="3">The sequence shown here is derived from an EMBL/GenBank/DDBJ whole genome shotgun (WGS) entry which is preliminary data.</text>
</comment>
<name>A0A401YT69_9ACTN</name>
<proteinExistence type="predicted"/>
<dbReference type="Proteomes" id="UP000286931">
    <property type="component" value="Unassembled WGS sequence"/>
</dbReference>
<dbReference type="InterPro" id="IPR011659">
    <property type="entry name" value="WD40"/>
</dbReference>
<dbReference type="Gene3D" id="2.130.10.10">
    <property type="entry name" value="YVTN repeat-like/Quinoprotein amine dehydrogenase"/>
    <property type="match status" value="2"/>
</dbReference>
<evidence type="ECO:0000313" key="3">
    <source>
        <dbReference type="EMBL" id="GCD97818.1"/>
    </source>
</evidence>
<keyword evidence="4" id="KW-1185">Reference proteome</keyword>
<dbReference type="AlphaFoldDB" id="A0A401YT69"/>
<evidence type="ECO:0000256" key="2">
    <source>
        <dbReference type="SAM" id="SignalP"/>
    </source>
</evidence>
<keyword evidence="3" id="KW-0808">Transferase</keyword>
<evidence type="ECO:0000313" key="4">
    <source>
        <dbReference type="Proteomes" id="UP000286931"/>
    </source>
</evidence>
<feature type="signal peptide" evidence="2">
    <location>
        <begin position="1"/>
        <end position="22"/>
    </location>
</feature>
<gene>
    <name evidence="3" type="ORF">EHYA_05515</name>
</gene>
<dbReference type="Pfam" id="PF07676">
    <property type="entry name" value="PD40"/>
    <property type="match status" value="1"/>
</dbReference>
<dbReference type="EMBL" id="BIFH01000025">
    <property type="protein sequence ID" value="GCD97818.1"/>
    <property type="molecule type" value="Genomic_DNA"/>
</dbReference>
<dbReference type="InterPro" id="IPR015943">
    <property type="entry name" value="WD40/YVTN_repeat-like_dom_sf"/>
</dbReference>
<keyword evidence="2" id="KW-0732">Signal</keyword>
<dbReference type="PANTHER" id="PTHR19879">
    <property type="entry name" value="TRANSCRIPTION INITIATION FACTOR TFIID"/>
    <property type="match status" value="1"/>
</dbReference>